<sequence length="99" mass="11231">MVMRNRMAVTSFNPGCDIVTKWTLHLVHATIKRSRCGSQVDCTYSETATGTLSSIVLQADAYSSSVFAEYKCVHFWKNSSCSSFIQKLPFIFARMFLFK</sequence>
<evidence type="ECO:0000313" key="1">
    <source>
        <dbReference type="EMBL" id="CCI10219.1"/>
    </source>
</evidence>
<dbReference type="AlphaFoldDB" id="A0A024FU78"/>
<dbReference type="InParanoid" id="A0A024FU78"/>
<reference evidence="1 2" key="1">
    <citation type="submission" date="2012-05" db="EMBL/GenBank/DDBJ databases">
        <title>Recombination and specialization in a pathogen metapopulation.</title>
        <authorList>
            <person name="Gardiner A."/>
            <person name="Kemen E."/>
            <person name="Schultz-Larsen T."/>
            <person name="MacLean D."/>
            <person name="Van Oosterhout C."/>
            <person name="Jones J.D.G."/>
        </authorList>
    </citation>
    <scope>NUCLEOTIDE SEQUENCE [LARGE SCALE GENOMIC DNA]</scope>
    <source>
        <strain evidence="1 2">Ac Nc2</strain>
    </source>
</reference>
<name>A0A024FU78_9STRA</name>
<accession>A0A024FU78</accession>
<dbReference type="Proteomes" id="UP000053237">
    <property type="component" value="Unassembled WGS sequence"/>
</dbReference>
<comment type="caution">
    <text evidence="1">The sequence shown here is derived from an EMBL/GenBank/DDBJ whole genome shotgun (WGS) entry which is preliminary data.</text>
</comment>
<gene>
    <name evidence="1" type="ORF">BN9_080960</name>
</gene>
<proteinExistence type="predicted"/>
<organism evidence="1 2">
    <name type="scientific">Albugo candida</name>
    <dbReference type="NCBI Taxonomy" id="65357"/>
    <lineage>
        <taxon>Eukaryota</taxon>
        <taxon>Sar</taxon>
        <taxon>Stramenopiles</taxon>
        <taxon>Oomycota</taxon>
        <taxon>Peronosporomycetes</taxon>
        <taxon>Albuginales</taxon>
        <taxon>Albuginaceae</taxon>
        <taxon>Albugo</taxon>
    </lineage>
</organism>
<evidence type="ECO:0000313" key="2">
    <source>
        <dbReference type="Proteomes" id="UP000053237"/>
    </source>
</evidence>
<keyword evidence="2" id="KW-1185">Reference proteome</keyword>
<protein>
    <submittedName>
        <fullName evidence="1">Uncharacterized protein</fullName>
    </submittedName>
</protein>
<dbReference type="EMBL" id="CAIX01000153">
    <property type="protein sequence ID" value="CCI10219.1"/>
    <property type="molecule type" value="Genomic_DNA"/>
</dbReference>